<feature type="region of interest" description="Disordered" evidence="1">
    <location>
        <begin position="48"/>
        <end position="108"/>
    </location>
</feature>
<dbReference type="AlphaFoldDB" id="A0A482XM78"/>
<dbReference type="InParanoid" id="A0A482XM78"/>
<reference evidence="2 3" key="1">
    <citation type="journal article" date="2017" name="Gigascience">
        <title>Genome sequence of the small brown planthopper, Laodelphax striatellus.</title>
        <authorList>
            <person name="Zhu J."/>
            <person name="Jiang F."/>
            <person name="Wang X."/>
            <person name="Yang P."/>
            <person name="Bao Y."/>
            <person name="Zhao W."/>
            <person name="Wang W."/>
            <person name="Lu H."/>
            <person name="Wang Q."/>
            <person name="Cui N."/>
            <person name="Li J."/>
            <person name="Chen X."/>
            <person name="Luo L."/>
            <person name="Yu J."/>
            <person name="Kang L."/>
            <person name="Cui F."/>
        </authorList>
    </citation>
    <scope>NUCLEOTIDE SEQUENCE [LARGE SCALE GENOMIC DNA]</scope>
    <source>
        <strain evidence="2">Lst14</strain>
    </source>
</reference>
<dbReference type="EMBL" id="QKKF02005868">
    <property type="protein sequence ID" value="RZF46630.1"/>
    <property type="molecule type" value="Genomic_DNA"/>
</dbReference>
<evidence type="ECO:0000313" key="3">
    <source>
        <dbReference type="Proteomes" id="UP000291343"/>
    </source>
</evidence>
<evidence type="ECO:0000256" key="1">
    <source>
        <dbReference type="SAM" id="MobiDB-lite"/>
    </source>
</evidence>
<accession>A0A482XM78</accession>
<evidence type="ECO:0000313" key="2">
    <source>
        <dbReference type="EMBL" id="RZF46630.1"/>
    </source>
</evidence>
<comment type="caution">
    <text evidence="2">The sequence shown here is derived from an EMBL/GenBank/DDBJ whole genome shotgun (WGS) entry which is preliminary data.</text>
</comment>
<proteinExistence type="predicted"/>
<gene>
    <name evidence="2" type="ORF">LSTR_LSTR002962</name>
</gene>
<organism evidence="2 3">
    <name type="scientific">Laodelphax striatellus</name>
    <name type="common">Small brown planthopper</name>
    <name type="synonym">Delphax striatella</name>
    <dbReference type="NCBI Taxonomy" id="195883"/>
    <lineage>
        <taxon>Eukaryota</taxon>
        <taxon>Metazoa</taxon>
        <taxon>Ecdysozoa</taxon>
        <taxon>Arthropoda</taxon>
        <taxon>Hexapoda</taxon>
        <taxon>Insecta</taxon>
        <taxon>Pterygota</taxon>
        <taxon>Neoptera</taxon>
        <taxon>Paraneoptera</taxon>
        <taxon>Hemiptera</taxon>
        <taxon>Auchenorrhyncha</taxon>
        <taxon>Fulgoroidea</taxon>
        <taxon>Delphacidae</taxon>
        <taxon>Criomorphinae</taxon>
        <taxon>Laodelphax</taxon>
    </lineage>
</organism>
<name>A0A482XM78_LAOST</name>
<sequence>MYVTVKLRLLLAEPFHTGREHRTTHTRHRSPSLARLLLGRVKLVTSHCDKTRARAPPHHYSHPSNSQIPRHSTAAFPSVDKAPSADPPTPPCTSSTHSPLHSIQLEKS</sequence>
<protein>
    <submittedName>
        <fullName evidence="2">Uncharacterized protein</fullName>
    </submittedName>
</protein>
<dbReference type="Proteomes" id="UP000291343">
    <property type="component" value="Unassembled WGS sequence"/>
</dbReference>
<keyword evidence="3" id="KW-1185">Reference proteome</keyword>